<dbReference type="SUPFAM" id="SSF55781">
    <property type="entry name" value="GAF domain-like"/>
    <property type="match status" value="1"/>
</dbReference>
<feature type="domain" description="ANTAR" evidence="3">
    <location>
        <begin position="171"/>
        <end position="232"/>
    </location>
</feature>
<gene>
    <name evidence="4" type="ORF">OG549_03875</name>
</gene>
<evidence type="ECO:0000259" key="3">
    <source>
        <dbReference type="PROSITE" id="PS50921"/>
    </source>
</evidence>
<dbReference type="SMART" id="SM01012">
    <property type="entry name" value="ANTAR"/>
    <property type="match status" value="1"/>
</dbReference>
<dbReference type="AlphaFoldDB" id="A0AAU2UXJ3"/>
<evidence type="ECO:0000313" key="4">
    <source>
        <dbReference type="EMBL" id="WTW59844.1"/>
    </source>
</evidence>
<dbReference type="InterPro" id="IPR036388">
    <property type="entry name" value="WH-like_DNA-bd_sf"/>
</dbReference>
<dbReference type="PIRSF" id="PIRSF036625">
    <property type="entry name" value="GAF_ANTAR"/>
    <property type="match status" value="1"/>
</dbReference>
<dbReference type="Pfam" id="PF03861">
    <property type="entry name" value="ANTAR"/>
    <property type="match status" value="1"/>
</dbReference>
<protein>
    <submittedName>
        <fullName evidence="4">ANTAR domain-containing protein</fullName>
    </submittedName>
</protein>
<name>A0AAU2UXJ3_9ACTN</name>
<evidence type="ECO:0000256" key="2">
    <source>
        <dbReference type="ARBA" id="ARBA00023163"/>
    </source>
</evidence>
<organism evidence="4">
    <name type="scientific">Streptomyces sp. NBC_00003</name>
    <dbReference type="NCBI Taxonomy" id="2903608"/>
    <lineage>
        <taxon>Bacteria</taxon>
        <taxon>Bacillati</taxon>
        <taxon>Actinomycetota</taxon>
        <taxon>Actinomycetes</taxon>
        <taxon>Kitasatosporales</taxon>
        <taxon>Streptomycetaceae</taxon>
        <taxon>Streptomyces</taxon>
    </lineage>
</organism>
<dbReference type="GO" id="GO:0003723">
    <property type="term" value="F:RNA binding"/>
    <property type="evidence" value="ECO:0007669"/>
    <property type="project" value="InterPro"/>
</dbReference>
<dbReference type="InterPro" id="IPR005561">
    <property type="entry name" value="ANTAR"/>
</dbReference>
<dbReference type="SUPFAM" id="SSF52172">
    <property type="entry name" value="CheY-like"/>
    <property type="match status" value="1"/>
</dbReference>
<dbReference type="InterPro" id="IPR011006">
    <property type="entry name" value="CheY-like_superfamily"/>
</dbReference>
<keyword evidence="1" id="KW-0805">Transcription regulation</keyword>
<proteinExistence type="predicted"/>
<dbReference type="InterPro" id="IPR012074">
    <property type="entry name" value="GAF_ANTAR"/>
</dbReference>
<dbReference type="InterPro" id="IPR029016">
    <property type="entry name" value="GAF-like_dom_sf"/>
</dbReference>
<dbReference type="EMBL" id="CP108318">
    <property type="protein sequence ID" value="WTW59844.1"/>
    <property type="molecule type" value="Genomic_DNA"/>
</dbReference>
<evidence type="ECO:0000256" key="1">
    <source>
        <dbReference type="ARBA" id="ARBA00023015"/>
    </source>
</evidence>
<dbReference type="PROSITE" id="PS50921">
    <property type="entry name" value="ANTAR"/>
    <property type="match status" value="1"/>
</dbReference>
<dbReference type="Gene3D" id="1.10.10.10">
    <property type="entry name" value="Winged helix-like DNA-binding domain superfamily/Winged helix DNA-binding domain"/>
    <property type="match status" value="1"/>
</dbReference>
<keyword evidence="2" id="KW-0804">Transcription</keyword>
<reference evidence="4" key="1">
    <citation type="submission" date="2022-10" db="EMBL/GenBank/DDBJ databases">
        <title>The complete genomes of actinobacterial strains from the NBC collection.</title>
        <authorList>
            <person name="Joergensen T.S."/>
            <person name="Alvarez Arevalo M."/>
            <person name="Sterndorff E.B."/>
            <person name="Faurdal D."/>
            <person name="Vuksanovic O."/>
            <person name="Mourched A.-S."/>
            <person name="Charusanti P."/>
            <person name="Shaw S."/>
            <person name="Blin K."/>
            <person name="Weber T."/>
        </authorList>
    </citation>
    <scope>NUCLEOTIDE SEQUENCE</scope>
    <source>
        <strain evidence="4">NBC_00003</strain>
    </source>
</reference>
<dbReference type="Gene3D" id="3.30.450.40">
    <property type="match status" value="1"/>
</dbReference>
<sequence>MHADTPEWPFVEALLELADALAPTEPGTRLHKLTGYVRALTAATATTAVIIQADGSQVWAASADEDLTSLTGSGTWDSGSPLRDCHRLGQRIPEVPLAHPYARACWPRYTKAARDNGFTAIAAVPVRHRAGVHGALCLLAERPGQLGDTTAHAADALARAAATGLTHHQTLAEQQCLTGQLQNALDHRTVIEQAKGILAERHHIPVPDAFEVLRLTARTRHWRIHDLAQAVVADARGPTRVEQNSKPPH</sequence>
<accession>A0AAU2UXJ3</accession>